<dbReference type="InterPro" id="IPR050951">
    <property type="entry name" value="Retrovirus_Pol_polyprotein"/>
</dbReference>
<feature type="domain" description="Integrase zinc-binding" evidence="1">
    <location>
        <begin position="2"/>
        <end position="40"/>
    </location>
</feature>
<dbReference type="InterPro" id="IPR041588">
    <property type="entry name" value="Integrase_H2C2"/>
</dbReference>
<organism evidence="2 3">
    <name type="scientific">Plakobranchus ocellatus</name>
    <dbReference type="NCBI Taxonomy" id="259542"/>
    <lineage>
        <taxon>Eukaryota</taxon>
        <taxon>Metazoa</taxon>
        <taxon>Spiralia</taxon>
        <taxon>Lophotrochozoa</taxon>
        <taxon>Mollusca</taxon>
        <taxon>Gastropoda</taxon>
        <taxon>Heterobranchia</taxon>
        <taxon>Euthyneura</taxon>
        <taxon>Panpulmonata</taxon>
        <taxon>Sacoglossa</taxon>
        <taxon>Placobranchoidea</taxon>
        <taxon>Plakobranchidae</taxon>
        <taxon>Plakobranchus</taxon>
    </lineage>
</organism>
<gene>
    <name evidence="2" type="ORF">PoB_006649100</name>
</gene>
<sequence length="157" mass="17982">MLRRIHEGHLGIEQCKRRVRDVMYLPRMSAEIADLISRCSRPTCLTHRNRQKKEPLKNHDIPSIPSQKVSAMPLVLSLSYLQEARETRVMVRLAKVARETRVLVCLAKVARETRVMVRLAKVTRETRVMVRLAKVARETRVLVCLAKVAYGPSSQGD</sequence>
<evidence type="ECO:0000313" key="2">
    <source>
        <dbReference type="EMBL" id="GFO39986.1"/>
    </source>
</evidence>
<protein>
    <submittedName>
        <fullName evidence="2">Pol polyprotein</fullName>
    </submittedName>
</protein>
<evidence type="ECO:0000313" key="3">
    <source>
        <dbReference type="Proteomes" id="UP000735302"/>
    </source>
</evidence>
<name>A0AAV4D753_9GAST</name>
<dbReference type="PANTHER" id="PTHR37984:SF5">
    <property type="entry name" value="PROTEIN NYNRIN-LIKE"/>
    <property type="match status" value="1"/>
</dbReference>
<dbReference type="Gene3D" id="1.10.340.70">
    <property type="match status" value="1"/>
</dbReference>
<evidence type="ECO:0000259" key="1">
    <source>
        <dbReference type="Pfam" id="PF17921"/>
    </source>
</evidence>
<dbReference type="Pfam" id="PF17921">
    <property type="entry name" value="Integrase_H2C2"/>
    <property type="match status" value="1"/>
</dbReference>
<accession>A0AAV4D753</accession>
<dbReference type="AlphaFoldDB" id="A0AAV4D753"/>
<dbReference type="Proteomes" id="UP000735302">
    <property type="component" value="Unassembled WGS sequence"/>
</dbReference>
<proteinExistence type="predicted"/>
<comment type="caution">
    <text evidence="2">The sequence shown here is derived from an EMBL/GenBank/DDBJ whole genome shotgun (WGS) entry which is preliminary data.</text>
</comment>
<dbReference type="PANTHER" id="PTHR37984">
    <property type="entry name" value="PROTEIN CBG26694"/>
    <property type="match status" value="1"/>
</dbReference>
<keyword evidence="3" id="KW-1185">Reference proteome</keyword>
<reference evidence="2 3" key="1">
    <citation type="journal article" date="2021" name="Elife">
        <title>Chloroplast acquisition without the gene transfer in kleptoplastic sea slugs, Plakobranchus ocellatus.</title>
        <authorList>
            <person name="Maeda T."/>
            <person name="Takahashi S."/>
            <person name="Yoshida T."/>
            <person name="Shimamura S."/>
            <person name="Takaki Y."/>
            <person name="Nagai Y."/>
            <person name="Toyoda A."/>
            <person name="Suzuki Y."/>
            <person name="Arimoto A."/>
            <person name="Ishii H."/>
            <person name="Satoh N."/>
            <person name="Nishiyama T."/>
            <person name="Hasebe M."/>
            <person name="Maruyama T."/>
            <person name="Minagawa J."/>
            <person name="Obokata J."/>
            <person name="Shigenobu S."/>
        </authorList>
    </citation>
    <scope>NUCLEOTIDE SEQUENCE [LARGE SCALE GENOMIC DNA]</scope>
</reference>
<dbReference type="EMBL" id="BLXT01007556">
    <property type="protein sequence ID" value="GFO39986.1"/>
    <property type="molecule type" value="Genomic_DNA"/>
</dbReference>